<dbReference type="PIRSF" id="PIRSF010372">
    <property type="entry name" value="PaiB"/>
    <property type="match status" value="1"/>
</dbReference>
<gene>
    <name evidence="1" type="ORF">SAMN04490220_0067</name>
</gene>
<evidence type="ECO:0000313" key="2">
    <source>
        <dbReference type="Proteomes" id="UP000183407"/>
    </source>
</evidence>
<dbReference type="Gene3D" id="2.30.110.10">
    <property type="entry name" value="Electron Transport, Fmn-binding Protein, Chain A"/>
    <property type="match status" value="1"/>
</dbReference>
<name>A0A1H4IIN6_RHOJO</name>
<dbReference type="PANTHER" id="PTHR35802">
    <property type="entry name" value="PROTEASE SYNTHASE AND SPORULATION PROTEIN PAI 2"/>
    <property type="match status" value="1"/>
</dbReference>
<dbReference type="RefSeq" id="WP_073370544.1">
    <property type="nucleotide sequence ID" value="NZ_FNTL01000002.1"/>
</dbReference>
<evidence type="ECO:0000313" key="1">
    <source>
        <dbReference type="EMBL" id="SEB34004.1"/>
    </source>
</evidence>
<proteinExistence type="predicted"/>
<dbReference type="PANTHER" id="PTHR35802:SF1">
    <property type="entry name" value="PROTEASE SYNTHASE AND SPORULATION PROTEIN PAI 2"/>
    <property type="match status" value="1"/>
</dbReference>
<accession>A0A1H4IIN6</accession>
<dbReference type="EMBL" id="FNTL01000002">
    <property type="protein sequence ID" value="SEB34004.1"/>
    <property type="molecule type" value="Genomic_DNA"/>
</dbReference>
<sequence length="208" mass="23281">MILPEHFQLSDEAIAASLRTGGFGHLVTPGPETLEVTSMPLLYNAEKHVIEGHLARANPHWQYTAQGESLVILPRPDAYVTPEYYPSKYLHQKVVPTWNYEALYIYGQLVAHDDKDWLLEHVTALTAQHEAGRDKEWKVTDAPEKFIDVQLRGIVGIELQVSRVYGKAKMNQNRTPEDRSGVIRGLEKGTLPERETAAAMIAAGLDNA</sequence>
<reference evidence="2" key="1">
    <citation type="submission" date="2016-10" db="EMBL/GenBank/DDBJ databases">
        <authorList>
            <person name="Varghese N."/>
        </authorList>
    </citation>
    <scope>NUCLEOTIDE SEQUENCE [LARGE SCALE GENOMIC DNA]</scope>
    <source>
        <strain evidence="2">DSM 44719</strain>
    </source>
</reference>
<dbReference type="AlphaFoldDB" id="A0A1H4IIN6"/>
<dbReference type="Proteomes" id="UP000183407">
    <property type="component" value="Unassembled WGS sequence"/>
</dbReference>
<dbReference type="InterPro" id="IPR007396">
    <property type="entry name" value="TR_PAI2-type"/>
</dbReference>
<dbReference type="Pfam" id="PF04299">
    <property type="entry name" value="FMN_bind_2"/>
    <property type="match status" value="1"/>
</dbReference>
<dbReference type="OrthoDB" id="9794948at2"/>
<dbReference type="InterPro" id="IPR012349">
    <property type="entry name" value="Split_barrel_FMN-bd"/>
</dbReference>
<protein>
    <submittedName>
        <fullName evidence="1">Negative transcriptional regulator, PaiB family</fullName>
    </submittedName>
</protein>
<dbReference type="SUPFAM" id="SSF50475">
    <property type="entry name" value="FMN-binding split barrel"/>
    <property type="match status" value="1"/>
</dbReference>
<organism evidence="1 2">
    <name type="scientific">Rhodococcus jostii</name>
    <dbReference type="NCBI Taxonomy" id="132919"/>
    <lineage>
        <taxon>Bacteria</taxon>
        <taxon>Bacillati</taxon>
        <taxon>Actinomycetota</taxon>
        <taxon>Actinomycetes</taxon>
        <taxon>Mycobacteriales</taxon>
        <taxon>Nocardiaceae</taxon>
        <taxon>Rhodococcus</taxon>
    </lineage>
</organism>